<dbReference type="PANTHER" id="PTHR22572">
    <property type="entry name" value="SUGAR-1-PHOSPHATE GUANYL TRANSFERASE"/>
    <property type="match status" value="1"/>
</dbReference>
<accession>A0A7D9D1X3</accession>
<dbReference type="EMBL" id="LR633966">
    <property type="protein sequence ID" value="VUX54837.1"/>
    <property type="molecule type" value="Genomic_DNA"/>
</dbReference>
<proteinExistence type="predicted"/>
<dbReference type="InterPro" id="IPR005835">
    <property type="entry name" value="NTP_transferase_dom"/>
</dbReference>
<dbReference type="InterPro" id="IPR029044">
    <property type="entry name" value="Nucleotide-diphossugar_trans"/>
</dbReference>
<dbReference type="AlphaFoldDB" id="A0A7D9D1X3"/>
<evidence type="ECO:0000313" key="2">
    <source>
        <dbReference type="EMBL" id="VUX54837.1"/>
    </source>
</evidence>
<sequence length="241" mass="27148">MNQHCRKAVILAGGKGTRLRPFSFTIPKPLMPIGEDPILLRLLNQFKMSGVEEFFIALGFQAELVKAYFGDGQKFGVKIKYYQEDFPLGTAGPLSLMASEFKENEYFFLANGDIYTELDFGLFRDFAIKSNSDMTVGCVEKKEKSSFGVIETDNGEITGIIEKPERTYSISSGMYVLNGRAVSKIPCNRFFTIPDLMNVYLSKRLSISAFMISEFWMGIENAENLDEVLNRTILIANSDQI</sequence>
<gene>
    <name evidence="2" type="ORF">JTBB02_V1_10016</name>
</gene>
<reference evidence="2" key="1">
    <citation type="submission" date="2019-07" db="EMBL/GenBank/DDBJ databases">
        <authorList>
            <person name="Weber M."/>
            <person name="Kostadinov I."/>
            <person name="Kostadinov D I."/>
        </authorList>
    </citation>
    <scope>NUCLEOTIDE SEQUENCE</scope>
    <source>
        <strain evidence="2">Gfbio:sag-sample-b02:053724c1-46a9-4a36-b237-ea2bf867836b</strain>
    </source>
</reference>
<dbReference type="InterPro" id="IPR050486">
    <property type="entry name" value="Mannose-1P_guanyltransferase"/>
</dbReference>
<protein>
    <submittedName>
        <fullName evidence="2">Nucleoside-diphosphate-sugar pyrophosphorylase family protein</fullName>
    </submittedName>
</protein>
<organism evidence="2">
    <name type="scientific">uncultured Woeseiaceae bacterium</name>
    <dbReference type="NCBI Taxonomy" id="1983305"/>
    <lineage>
        <taxon>Bacteria</taxon>
        <taxon>Pseudomonadati</taxon>
        <taxon>Pseudomonadota</taxon>
        <taxon>Gammaproteobacteria</taxon>
        <taxon>Woeseiales</taxon>
        <taxon>Woeseiaceae</taxon>
        <taxon>environmental samples</taxon>
    </lineage>
</organism>
<feature type="domain" description="Nucleotidyl transferase" evidence="1">
    <location>
        <begin position="7"/>
        <end position="214"/>
    </location>
</feature>
<dbReference type="Gene3D" id="3.90.550.10">
    <property type="entry name" value="Spore Coat Polysaccharide Biosynthesis Protein SpsA, Chain A"/>
    <property type="match status" value="1"/>
</dbReference>
<evidence type="ECO:0000259" key="1">
    <source>
        <dbReference type="Pfam" id="PF00483"/>
    </source>
</evidence>
<name>A0A7D9D1X3_9GAMM</name>
<dbReference type="Pfam" id="PF00483">
    <property type="entry name" value="NTP_transferase"/>
    <property type="match status" value="1"/>
</dbReference>
<dbReference type="SUPFAM" id="SSF53448">
    <property type="entry name" value="Nucleotide-diphospho-sugar transferases"/>
    <property type="match status" value="1"/>
</dbReference>